<protein>
    <recommendedName>
        <fullName evidence="4">SET domain-containing protein</fullName>
    </recommendedName>
</protein>
<feature type="region of interest" description="Disordered" evidence="1">
    <location>
        <begin position="1"/>
        <end position="47"/>
    </location>
</feature>
<evidence type="ECO:0008006" key="4">
    <source>
        <dbReference type="Google" id="ProtNLM"/>
    </source>
</evidence>
<feature type="region of interest" description="Disordered" evidence="1">
    <location>
        <begin position="288"/>
        <end position="360"/>
    </location>
</feature>
<organism evidence="2 3">
    <name type="scientific">Endozoicomonas numazuensis</name>
    <dbReference type="NCBI Taxonomy" id="1137799"/>
    <lineage>
        <taxon>Bacteria</taxon>
        <taxon>Pseudomonadati</taxon>
        <taxon>Pseudomonadota</taxon>
        <taxon>Gammaproteobacteria</taxon>
        <taxon>Oceanospirillales</taxon>
        <taxon>Endozoicomonadaceae</taxon>
        <taxon>Endozoicomonas</taxon>
    </lineage>
</organism>
<dbReference type="OrthoDB" id="9819718at2"/>
<proteinExistence type="predicted"/>
<gene>
    <name evidence="2" type="ORF">GZ78_19965</name>
</gene>
<name>A0A081NEP5_9GAMM</name>
<dbReference type="SUPFAM" id="SSF82199">
    <property type="entry name" value="SET domain"/>
    <property type="match status" value="1"/>
</dbReference>
<feature type="compositionally biased region" description="Basic residues" evidence="1">
    <location>
        <begin position="1"/>
        <end position="21"/>
    </location>
</feature>
<keyword evidence="3" id="KW-1185">Reference proteome</keyword>
<evidence type="ECO:0000256" key="1">
    <source>
        <dbReference type="SAM" id="MobiDB-lite"/>
    </source>
</evidence>
<dbReference type="Gene3D" id="2.170.270.10">
    <property type="entry name" value="SET domain"/>
    <property type="match status" value="1"/>
</dbReference>
<evidence type="ECO:0000313" key="2">
    <source>
        <dbReference type="EMBL" id="KEQ16918.1"/>
    </source>
</evidence>
<evidence type="ECO:0000313" key="3">
    <source>
        <dbReference type="Proteomes" id="UP000028073"/>
    </source>
</evidence>
<dbReference type="EMBL" id="JOKH01000004">
    <property type="protein sequence ID" value="KEQ16918.1"/>
    <property type="molecule type" value="Genomic_DNA"/>
</dbReference>
<feature type="compositionally biased region" description="Polar residues" evidence="1">
    <location>
        <begin position="351"/>
        <end position="360"/>
    </location>
</feature>
<sequence>MTRIKGHTSKTPPPHRKKRSPVHTNSGKTPKGKEVSVRRPKRHSNGYIVNKQTGFPAIKAKSKEIGPVNMRITNRQSRIPAAGMGAFTKRSFRQNELIGCFQGRAVYAMEVAGQDVCMFTLEGNRVRLLSSATHLIWTSNITKEFPQKDQPAASLKYGIHVEGLLKFINYDKAIANVRAKPYIKTGTVQESTKEGEEHYFMKPSASMKDCIEVVALANQDIGPDTELFLDYAPEAQNVDFEKMDDCPAEQLLPEQKSALLQLARSINPKVGTSGHEDDWLIAAKEREETPSLDTLDSPSTSVSQISRGTSEETISSPIEVDIEEDDSYFIGEETDDESSDDGQEPPEDDPSGNSSSCTIL</sequence>
<dbReference type="Proteomes" id="UP000028073">
    <property type="component" value="Unassembled WGS sequence"/>
</dbReference>
<reference evidence="2 3" key="1">
    <citation type="submission" date="2014-06" db="EMBL/GenBank/DDBJ databases">
        <title>Whole Genome Sequences of Three Symbiotic Endozoicomonas Bacteria.</title>
        <authorList>
            <person name="Neave M.J."/>
            <person name="Apprill A."/>
            <person name="Voolstra C.R."/>
        </authorList>
    </citation>
    <scope>NUCLEOTIDE SEQUENCE [LARGE SCALE GENOMIC DNA]</scope>
    <source>
        <strain evidence="2 3">DSM 25634</strain>
    </source>
</reference>
<feature type="compositionally biased region" description="Polar residues" evidence="1">
    <location>
        <begin position="291"/>
        <end position="316"/>
    </location>
</feature>
<dbReference type="RefSeq" id="WP_034839195.1">
    <property type="nucleotide sequence ID" value="NZ_JOKH01000004.1"/>
</dbReference>
<feature type="compositionally biased region" description="Acidic residues" evidence="1">
    <location>
        <begin position="320"/>
        <end position="350"/>
    </location>
</feature>
<comment type="caution">
    <text evidence="2">The sequence shown here is derived from an EMBL/GenBank/DDBJ whole genome shotgun (WGS) entry which is preliminary data.</text>
</comment>
<accession>A0A081NEP5</accession>
<dbReference type="InterPro" id="IPR046341">
    <property type="entry name" value="SET_dom_sf"/>
</dbReference>
<dbReference type="AlphaFoldDB" id="A0A081NEP5"/>